<evidence type="ECO:0000256" key="1">
    <source>
        <dbReference type="SAM" id="MobiDB-lite"/>
    </source>
</evidence>
<keyword evidence="3" id="KW-1185">Reference proteome</keyword>
<sequence length="424" mass="48978">MDPLPDETSSLEVFMFHPTNSSYDTDFPPLEEFMEKEYKHVPKIPSPLVGGKTSAAESTLNWQTENAIAQNKVLHRIDTKVTQMEIKIDQVETKVDSNTKITNELMVLLHKRLQQIEKQPTPPGVELFYHLEMKQKKIQTLKEQIRMLEAGQVPQLMNEEDLFQSIRRGPPPQAQPSIFHVYQQGVASSQSSMFGTTITEQKKPTTYEIYQLIKRQEAEKKRERDKRGKDIQDDDPSPKISKALMVQKTNPLSSLLKDYGESMIPKIATIEDQEIESSTSSKNESLNDSYDSSEDQIMMTNQPEVKEKYPEDEPMEASASPTNQPPIPNTGAKYNFTIDDILVSRWSQRFREFHSWMDTQKLSRESHYDILTEFVSRFTRVLRDWWGTVSPGDQMQFLVQQDFSNIIRGLHTHFLGNQEDVKTL</sequence>
<name>A0ABR1ZL55_9ROSI</name>
<gene>
    <name evidence="2" type="ORF">V6N11_031159</name>
</gene>
<dbReference type="EMBL" id="JBBPBN010000924">
    <property type="protein sequence ID" value="KAK8481278.1"/>
    <property type="molecule type" value="Genomic_DNA"/>
</dbReference>
<evidence type="ECO:0000313" key="3">
    <source>
        <dbReference type="Proteomes" id="UP001396334"/>
    </source>
</evidence>
<feature type="compositionally biased region" description="Polar residues" evidence="1">
    <location>
        <begin position="276"/>
        <end position="290"/>
    </location>
</feature>
<reference evidence="2 3" key="1">
    <citation type="journal article" date="2024" name="G3 (Bethesda)">
        <title>Genome assembly of Hibiscus sabdariffa L. provides insights into metabolisms of medicinal natural products.</title>
        <authorList>
            <person name="Kim T."/>
        </authorList>
    </citation>
    <scope>NUCLEOTIDE SEQUENCE [LARGE SCALE GENOMIC DNA]</scope>
    <source>
        <strain evidence="2">TK-2024</strain>
        <tissue evidence="2">Old leaves</tissue>
    </source>
</reference>
<proteinExistence type="predicted"/>
<dbReference type="InterPro" id="IPR053098">
    <property type="entry name" value="Petuviruses_polyprotein"/>
</dbReference>
<feature type="region of interest" description="Disordered" evidence="1">
    <location>
        <begin position="270"/>
        <end position="329"/>
    </location>
</feature>
<feature type="region of interest" description="Disordered" evidence="1">
    <location>
        <begin position="217"/>
        <end position="245"/>
    </location>
</feature>
<dbReference type="PANTHER" id="PTHR48435">
    <property type="entry name" value="POLYPROTEIN"/>
    <property type="match status" value="1"/>
</dbReference>
<protein>
    <submittedName>
        <fullName evidence="2">Uncharacterized protein</fullName>
    </submittedName>
</protein>
<feature type="compositionally biased region" description="Basic and acidic residues" evidence="1">
    <location>
        <begin position="217"/>
        <end position="231"/>
    </location>
</feature>
<comment type="caution">
    <text evidence="2">The sequence shown here is derived from an EMBL/GenBank/DDBJ whole genome shotgun (WGS) entry which is preliminary data.</text>
</comment>
<dbReference type="Proteomes" id="UP001396334">
    <property type="component" value="Unassembled WGS sequence"/>
</dbReference>
<organism evidence="2 3">
    <name type="scientific">Hibiscus sabdariffa</name>
    <name type="common">roselle</name>
    <dbReference type="NCBI Taxonomy" id="183260"/>
    <lineage>
        <taxon>Eukaryota</taxon>
        <taxon>Viridiplantae</taxon>
        <taxon>Streptophyta</taxon>
        <taxon>Embryophyta</taxon>
        <taxon>Tracheophyta</taxon>
        <taxon>Spermatophyta</taxon>
        <taxon>Magnoliopsida</taxon>
        <taxon>eudicotyledons</taxon>
        <taxon>Gunneridae</taxon>
        <taxon>Pentapetalae</taxon>
        <taxon>rosids</taxon>
        <taxon>malvids</taxon>
        <taxon>Malvales</taxon>
        <taxon>Malvaceae</taxon>
        <taxon>Malvoideae</taxon>
        <taxon>Hibiscus</taxon>
    </lineage>
</organism>
<dbReference type="PANTHER" id="PTHR48435:SF1">
    <property type="entry name" value="POLYPROTEIN"/>
    <property type="match status" value="1"/>
</dbReference>
<evidence type="ECO:0000313" key="2">
    <source>
        <dbReference type="EMBL" id="KAK8481278.1"/>
    </source>
</evidence>
<accession>A0ABR1ZL55</accession>